<evidence type="ECO:0000256" key="14">
    <source>
        <dbReference type="ARBA" id="ARBA00023026"/>
    </source>
</evidence>
<dbReference type="CDD" id="cd00130">
    <property type="entry name" value="PAS"/>
    <property type="match status" value="2"/>
</dbReference>
<keyword evidence="22" id="KW-1185">Reference proteome</keyword>
<dbReference type="SMART" id="SM00086">
    <property type="entry name" value="PAC"/>
    <property type="match status" value="3"/>
</dbReference>
<dbReference type="Proteomes" id="UP000252554">
    <property type="component" value="Unassembled WGS sequence"/>
</dbReference>
<dbReference type="GO" id="GO:0009881">
    <property type="term" value="F:photoreceptor activity"/>
    <property type="evidence" value="ECO:0007669"/>
    <property type="project" value="UniProtKB-KW"/>
</dbReference>
<keyword evidence="12" id="KW-0067">ATP-binding</keyword>
<evidence type="ECO:0000313" key="21">
    <source>
        <dbReference type="Proteomes" id="UP000252554"/>
    </source>
</evidence>
<sequence>MQIANIPGANPATDSLADSLPFGDPVLDVIPMGVCVLDANGAVQRYNRMADQLCGGVLASHGRLRIARHDGELMPLADTPLAYTIRTGRSAQDVALLIERPDGIPAAVLANIEALRNDTGQITGAVVCFQAITPARQSSADRRRDVDWLSAMVNHTPECVKVVDRDGTLVQMNPAGLQMLAANGPEDVEGACVFELIAPEHRASWQEQHLRVCDGEKLSWEFDIINLAGNRRHMETHAVPMTLPNDSSGSRDGFVQLAITRDITERKQLEAANREAEQRLRDLLEALPSAVYTTDANGKVSYFNQACVELTGRVPIIGSDEWCVTWRLYWPDGTPMRHEDCPMAVALIENSAIQGAEALAERPDGTRVPFLAYPAPLRNSAGELIGAVNMLVDITERKVAEDHRQLLLNELNHRVKNTLATVQSIAAQSFRRDASNQSYQWFEGRLIALSKAHDVLSRENWLAADLRDVIEQAVAPFRVDGLQRFVSEGPAQRLRPKQALALAMALHELCTNASKYGALSSDSGQVRIAWEVVSLSEQTPTLRLHWEEVGGPVVTPPVRKGFGSRLLERGLGGELNAEVRLAYLAGGVVCDIEVPLQ</sequence>
<keyword evidence="6" id="KW-0285">Flavoprotein</keyword>
<dbReference type="AlphaFoldDB" id="A0A365PQS6"/>
<dbReference type="InterPro" id="IPR013656">
    <property type="entry name" value="PAS_4"/>
</dbReference>
<keyword evidence="10" id="KW-0547">Nucleotide-binding</keyword>
<evidence type="ECO:0000256" key="7">
    <source>
        <dbReference type="ARBA" id="ARBA00022643"/>
    </source>
</evidence>
<dbReference type="PANTHER" id="PTHR41523">
    <property type="entry name" value="TWO-COMPONENT SYSTEM SENSOR PROTEIN"/>
    <property type="match status" value="1"/>
</dbReference>
<feature type="coiled-coil region" evidence="16">
    <location>
        <begin position="259"/>
        <end position="286"/>
    </location>
</feature>
<evidence type="ECO:0000313" key="20">
    <source>
        <dbReference type="EMBL" id="RBA54082.1"/>
    </source>
</evidence>
<dbReference type="RefSeq" id="WP_128121486.1">
    <property type="nucleotide sequence ID" value="NZ_CP076683.1"/>
</dbReference>
<feature type="domain" description="PAS" evidence="17">
    <location>
        <begin position="276"/>
        <end position="312"/>
    </location>
</feature>
<evidence type="ECO:0000256" key="9">
    <source>
        <dbReference type="ARBA" id="ARBA00022737"/>
    </source>
</evidence>
<dbReference type="SMART" id="SM00091">
    <property type="entry name" value="PAS"/>
    <property type="match status" value="3"/>
</dbReference>
<reference evidence="19 22" key="2">
    <citation type="submission" date="2021-06" db="EMBL/GenBank/DDBJ databases">
        <title>Microbial metabolic specificity influences pelagic lipid remineralization.</title>
        <authorList>
            <person name="Behrendt L."/>
            <person name="Hunter J.E."/>
            <person name="Alcolombri U."/>
            <person name="Smriga S."/>
            <person name="Mincer T."/>
            <person name="Lowenstein D.P."/>
            <person name="Peaudecerf F.J."/>
            <person name="Fernandez V.I."/>
            <person name="Fredricks H."/>
            <person name="Almblad H."/>
            <person name="Harrison J.J."/>
            <person name="Stocker R."/>
            <person name="Van Mooy B.A.S."/>
        </authorList>
    </citation>
    <scope>NUCLEOTIDE SEQUENCE [LARGE SCALE GENOMIC DNA]</scope>
    <source>
        <strain evidence="19 22">A252</strain>
    </source>
</reference>
<keyword evidence="3" id="KW-0600">Photoreceptor protein</keyword>
<feature type="domain" description="PAC" evidence="18">
    <location>
        <begin position="354"/>
        <end position="406"/>
    </location>
</feature>
<keyword evidence="14" id="KW-0843">Virulence</keyword>
<evidence type="ECO:0000256" key="1">
    <source>
        <dbReference type="ARBA" id="ARBA00000085"/>
    </source>
</evidence>
<dbReference type="PROSITE" id="PS50113">
    <property type="entry name" value="PAC"/>
    <property type="match status" value="1"/>
</dbReference>
<evidence type="ECO:0000256" key="12">
    <source>
        <dbReference type="ARBA" id="ARBA00022840"/>
    </source>
</evidence>
<name>A0A365PQS6_9GAMM</name>
<dbReference type="EC" id="2.7.13.3" evidence="2"/>
<dbReference type="PANTHER" id="PTHR41523:SF7">
    <property type="entry name" value="HISTIDINE KINASE"/>
    <property type="match status" value="1"/>
</dbReference>
<dbReference type="EMBL" id="QNTV01000018">
    <property type="protein sequence ID" value="RBA54082.1"/>
    <property type="molecule type" value="Genomic_DNA"/>
</dbReference>
<evidence type="ECO:0000256" key="10">
    <source>
        <dbReference type="ARBA" id="ARBA00022741"/>
    </source>
</evidence>
<dbReference type="InterPro" id="IPR011102">
    <property type="entry name" value="Sig_transdc_His_kinase_HWE"/>
</dbReference>
<keyword evidence="7" id="KW-0288">FMN</keyword>
<evidence type="ECO:0000256" key="8">
    <source>
        <dbReference type="ARBA" id="ARBA00022679"/>
    </source>
</evidence>
<keyword evidence="15" id="KW-0675">Receptor</keyword>
<evidence type="ECO:0000256" key="3">
    <source>
        <dbReference type="ARBA" id="ARBA00022543"/>
    </source>
</evidence>
<evidence type="ECO:0000256" key="5">
    <source>
        <dbReference type="ARBA" id="ARBA00022606"/>
    </source>
</evidence>
<keyword evidence="13" id="KW-0157">Chromophore</keyword>
<dbReference type="InterPro" id="IPR035965">
    <property type="entry name" value="PAS-like_dom_sf"/>
</dbReference>
<keyword evidence="4" id="KW-0597">Phosphoprotein</keyword>
<keyword evidence="11 20" id="KW-0418">Kinase</keyword>
<keyword evidence="16" id="KW-0175">Coiled coil</keyword>
<organism evidence="20 21">
    <name type="scientific">Stutzerimonas zhaodongensis</name>
    <dbReference type="NCBI Taxonomy" id="1176257"/>
    <lineage>
        <taxon>Bacteria</taxon>
        <taxon>Pseudomonadati</taxon>
        <taxon>Pseudomonadota</taxon>
        <taxon>Gammaproteobacteria</taxon>
        <taxon>Pseudomonadales</taxon>
        <taxon>Pseudomonadaceae</taxon>
        <taxon>Stutzerimonas</taxon>
    </lineage>
</organism>
<dbReference type="Pfam" id="PF07536">
    <property type="entry name" value="HWE_HK"/>
    <property type="match status" value="1"/>
</dbReference>
<dbReference type="InterPro" id="IPR036890">
    <property type="entry name" value="HATPase_C_sf"/>
</dbReference>
<dbReference type="GO" id="GO:0005524">
    <property type="term" value="F:ATP binding"/>
    <property type="evidence" value="ECO:0007669"/>
    <property type="project" value="UniProtKB-KW"/>
</dbReference>
<dbReference type="InterPro" id="IPR000014">
    <property type="entry name" value="PAS"/>
</dbReference>
<dbReference type="SMART" id="SM00911">
    <property type="entry name" value="HWE_HK"/>
    <property type="match status" value="1"/>
</dbReference>
<evidence type="ECO:0000256" key="6">
    <source>
        <dbReference type="ARBA" id="ARBA00022630"/>
    </source>
</evidence>
<dbReference type="Pfam" id="PF08448">
    <property type="entry name" value="PAS_4"/>
    <property type="match status" value="2"/>
</dbReference>
<keyword evidence="9" id="KW-0677">Repeat</keyword>
<keyword evidence="8" id="KW-0808">Transferase</keyword>
<evidence type="ECO:0000256" key="11">
    <source>
        <dbReference type="ARBA" id="ARBA00022777"/>
    </source>
</evidence>
<comment type="catalytic activity">
    <reaction evidence="1">
        <text>ATP + protein L-histidine = ADP + protein N-phospho-L-histidine.</text>
        <dbReference type="EC" id="2.7.13.3"/>
    </reaction>
</comment>
<dbReference type="NCBIfam" id="TIGR00229">
    <property type="entry name" value="sensory_box"/>
    <property type="match status" value="2"/>
</dbReference>
<evidence type="ECO:0000259" key="17">
    <source>
        <dbReference type="PROSITE" id="PS50112"/>
    </source>
</evidence>
<dbReference type="Pfam" id="PF13426">
    <property type="entry name" value="PAS_9"/>
    <property type="match status" value="1"/>
</dbReference>
<dbReference type="PROSITE" id="PS50112">
    <property type="entry name" value="PAS"/>
    <property type="match status" value="1"/>
</dbReference>
<dbReference type="InterPro" id="IPR000700">
    <property type="entry name" value="PAS-assoc_C"/>
</dbReference>
<evidence type="ECO:0000259" key="18">
    <source>
        <dbReference type="PROSITE" id="PS50113"/>
    </source>
</evidence>
<proteinExistence type="predicted"/>
<reference evidence="20 21" key="1">
    <citation type="submission" date="2018-06" db="EMBL/GenBank/DDBJ databases">
        <title>Whole genome sequencing of four bacterial strains from South Shetland trench revealing bio-synthetic gene clusters.</title>
        <authorList>
            <person name="Abdel-Mageed W.M."/>
            <person name="Lehri B."/>
            <person name="Jarmusch S.A."/>
            <person name="Miranda K."/>
            <person name="Goodfellow M."/>
            <person name="Jaspars M."/>
            <person name="Karlyshev A.V."/>
        </authorList>
    </citation>
    <scope>NUCLEOTIDE SEQUENCE [LARGE SCALE GENOMIC DNA]</scope>
    <source>
        <strain evidence="20 21">SST2</strain>
    </source>
</reference>
<dbReference type="Proteomes" id="UP000683436">
    <property type="component" value="Chromosome"/>
</dbReference>
<evidence type="ECO:0000256" key="15">
    <source>
        <dbReference type="ARBA" id="ARBA00023170"/>
    </source>
</evidence>
<gene>
    <name evidence="20" type="ORF">DQ403_18770</name>
    <name evidence="19" type="ORF">KQ248_15055</name>
</gene>
<protein>
    <recommendedName>
        <fullName evidence="2">histidine kinase</fullName>
        <ecNumber evidence="2">2.7.13.3</ecNumber>
    </recommendedName>
</protein>
<dbReference type="GO" id="GO:0004673">
    <property type="term" value="F:protein histidine kinase activity"/>
    <property type="evidence" value="ECO:0007669"/>
    <property type="project" value="UniProtKB-EC"/>
</dbReference>
<dbReference type="InterPro" id="IPR001610">
    <property type="entry name" value="PAC"/>
</dbReference>
<evidence type="ECO:0000256" key="16">
    <source>
        <dbReference type="SAM" id="Coils"/>
    </source>
</evidence>
<dbReference type="SUPFAM" id="SSF55785">
    <property type="entry name" value="PYP-like sensor domain (PAS domain)"/>
    <property type="match status" value="3"/>
</dbReference>
<evidence type="ECO:0000313" key="22">
    <source>
        <dbReference type="Proteomes" id="UP000683436"/>
    </source>
</evidence>
<evidence type="ECO:0000256" key="13">
    <source>
        <dbReference type="ARBA" id="ARBA00022991"/>
    </source>
</evidence>
<dbReference type="Gene3D" id="3.30.450.20">
    <property type="entry name" value="PAS domain"/>
    <property type="match status" value="3"/>
</dbReference>
<dbReference type="EMBL" id="CP076683">
    <property type="protein sequence ID" value="QWV15847.1"/>
    <property type="molecule type" value="Genomic_DNA"/>
</dbReference>
<evidence type="ECO:0000313" key="19">
    <source>
        <dbReference type="EMBL" id="QWV15847.1"/>
    </source>
</evidence>
<evidence type="ECO:0000256" key="4">
    <source>
        <dbReference type="ARBA" id="ARBA00022553"/>
    </source>
</evidence>
<accession>A0A365PQS6</accession>
<dbReference type="Gene3D" id="3.30.565.10">
    <property type="entry name" value="Histidine kinase-like ATPase, C-terminal domain"/>
    <property type="match status" value="1"/>
</dbReference>
<evidence type="ECO:0000256" key="2">
    <source>
        <dbReference type="ARBA" id="ARBA00012438"/>
    </source>
</evidence>
<keyword evidence="5" id="KW-0716">Sensory transduction</keyword>